<dbReference type="KEGG" id="awd:AWOD_II_0750"/>
<dbReference type="GeneID" id="28542997"/>
<dbReference type="STRING" id="80852.AWOD_II_0750"/>
<reference evidence="3" key="1">
    <citation type="submission" date="2014-09" db="EMBL/GenBank/DDBJ databases">
        <authorList>
            <person name="Hjerde E."/>
        </authorList>
    </citation>
    <scope>NUCLEOTIDE SEQUENCE [LARGE SCALE GENOMIC DNA]</scope>
    <source>
        <strain evidence="3">06/09/139</strain>
    </source>
</reference>
<gene>
    <name evidence="2" type="ORF">AWOD_II_0750</name>
</gene>
<organism evidence="2 3">
    <name type="scientific">Aliivibrio wodanis</name>
    <dbReference type="NCBI Taxonomy" id="80852"/>
    <lineage>
        <taxon>Bacteria</taxon>
        <taxon>Pseudomonadati</taxon>
        <taxon>Pseudomonadota</taxon>
        <taxon>Gammaproteobacteria</taxon>
        <taxon>Vibrionales</taxon>
        <taxon>Vibrionaceae</taxon>
        <taxon>Aliivibrio</taxon>
    </lineage>
</organism>
<dbReference type="HOGENOM" id="CLU_164838_0_0_6"/>
<evidence type="ECO:0000256" key="1">
    <source>
        <dbReference type="SAM" id="SignalP"/>
    </source>
</evidence>
<protein>
    <submittedName>
        <fullName evidence="2">Putative exported protein</fullName>
    </submittedName>
</protein>
<dbReference type="AlphaFoldDB" id="A0A090I6Q8"/>
<sequence>MKLIKTVLITISLFLSTFSYSAVKIEAKEAPFYTGEEVIACGQLMQITRFKRGVYLNLEAVYPKQPLTFVLWEDDIAPFQDQNGSIQSLINKRLCGKGKVTEYKGRSQISLYNMYSLKVDH</sequence>
<accession>A0A090I6Q8</accession>
<dbReference type="EMBL" id="LN554847">
    <property type="protein sequence ID" value="CED57380.1"/>
    <property type="molecule type" value="Genomic_DNA"/>
</dbReference>
<dbReference type="Proteomes" id="UP000032427">
    <property type="component" value="Chromosome 2"/>
</dbReference>
<feature type="chain" id="PRO_5001857369" evidence="1">
    <location>
        <begin position="22"/>
        <end position="121"/>
    </location>
</feature>
<keyword evidence="1" id="KW-0732">Signal</keyword>
<evidence type="ECO:0000313" key="2">
    <source>
        <dbReference type="EMBL" id="CED57380.1"/>
    </source>
</evidence>
<feature type="signal peptide" evidence="1">
    <location>
        <begin position="1"/>
        <end position="21"/>
    </location>
</feature>
<proteinExistence type="predicted"/>
<name>A0A090I6Q8_9GAMM</name>
<keyword evidence="3" id="KW-1185">Reference proteome</keyword>
<dbReference type="OrthoDB" id="6401922at2"/>
<evidence type="ECO:0000313" key="3">
    <source>
        <dbReference type="Proteomes" id="UP000032427"/>
    </source>
</evidence>
<dbReference type="PATRIC" id="fig|80852.17.peg.3534"/>